<dbReference type="EMBL" id="JAGMUV010000008">
    <property type="protein sequence ID" value="KAH7146049.1"/>
    <property type="molecule type" value="Genomic_DNA"/>
</dbReference>
<protein>
    <recommendedName>
        <fullName evidence="1">2EXR domain-containing protein</fullName>
    </recommendedName>
</protein>
<dbReference type="InterPro" id="IPR045518">
    <property type="entry name" value="2EXR"/>
</dbReference>
<organism evidence="2 3">
    <name type="scientific">Dactylonectria macrodidyma</name>
    <dbReference type="NCBI Taxonomy" id="307937"/>
    <lineage>
        <taxon>Eukaryota</taxon>
        <taxon>Fungi</taxon>
        <taxon>Dikarya</taxon>
        <taxon>Ascomycota</taxon>
        <taxon>Pezizomycotina</taxon>
        <taxon>Sordariomycetes</taxon>
        <taxon>Hypocreomycetidae</taxon>
        <taxon>Hypocreales</taxon>
        <taxon>Nectriaceae</taxon>
        <taxon>Dactylonectria</taxon>
    </lineage>
</organism>
<dbReference type="PANTHER" id="PTHR35910:SF6">
    <property type="entry name" value="2EXR DOMAIN-CONTAINING PROTEIN"/>
    <property type="match status" value="1"/>
</dbReference>
<gene>
    <name evidence="2" type="ORF">EDB81DRAFT_484431</name>
</gene>
<dbReference type="PANTHER" id="PTHR35910">
    <property type="entry name" value="2EXR DOMAIN-CONTAINING PROTEIN"/>
    <property type="match status" value="1"/>
</dbReference>
<sequence length="286" mass="33065">MATNPEAPPLTLSFGFRESVSNPQVHKWAPKNAKLPASLQALTEELPFQGPYDALFIWMISPTDQESWVVYLGNEAQYQRTMNEIYQTIQEHPTSQPHDMPERYWLFQIIVSPSIDDDVLNTTVLSTELPQALPTELPQESESQLIQPKAAFTCFNRLPTELQEAIWLFSLPTQQITHIKHMKEPGLRIQPPPLPTSILACQQSYEVALRHYKRLPWPDREGETKTVFFNIETGILLLDHLEYPTDIGDAEYDEECCWCEYDGFHSHLNDRSHPWHSFRFIANFLG</sequence>
<evidence type="ECO:0000259" key="1">
    <source>
        <dbReference type="Pfam" id="PF20150"/>
    </source>
</evidence>
<dbReference type="Pfam" id="PF20150">
    <property type="entry name" value="2EXR"/>
    <property type="match status" value="1"/>
</dbReference>
<name>A0A9P9EVG3_9HYPO</name>
<comment type="caution">
    <text evidence="2">The sequence shown here is derived from an EMBL/GenBank/DDBJ whole genome shotgun (WGS) entry which is preliminary data.</text>
</comment>
<evidence type="ECO:0000313" key="3">
    <source>
        <dbReference type="Proteomes" id="UP000738349"/>
    </source>
</evidence>
<dbReference type="AlphaFoldDB" id="A0A9P9EVG3"/>
<accession>A0A9P9EVG3</accession>
<feature type="domain" description="2EXR" evidence="1">
    <location>
        <begin position="152"/>
        <end position="235"/>
    </location>
</feature>
<keyword evidence="3" id="KW-1185">Reference proteome</keyword>
<dbReference type="OrthoDB" id="3561261at2759"/>
<reference evidence="2" key="1">
    <citation type="journal article" date="2021" name="Nat. Commun.">
        <title>Genetic determinants of endophytism in the Arabidopsis root mycobiome.</title>
        <authorList>
            <person name="Mesny F."/>
            <person name="Miyauchi S."/>
            <person name="Thiergart T."/>
            <person name="Pickel B."/>
            <person name="Atanasova L."/>
            <person name="Karlsson M."/>
            <person name="Huettel B."/>
            <person name="Barry K.W."/>
            <person name="Haridas S."/>
            <person name="Chen C."/>
            <person name="Bauer D."/>
            <person name="Andreopoulos W."/>
            <person name="Pangilinan J."/>
            <person name="LaButti K."/>
            <person name="Riley R."/>
            <person name="Lipzen A."/>
            <person name="Clum A."/>
            <person name="Drula E."/>
            <person name="Henrissat B."/>
            <person name="Kohler A."/>
            <person name="Grigoriev I.V."/>
            <person name="Martin F.M."/>
            <person name="Hacquard S."/>
        </authorList>
    </citation>
    <scope>NUCLEOTIDE SEQUENCE</scope>
    <source>
        <strain evidence="2">MPI-CAGE-AT-0147</strain>
    </source>
</reference>
<dbReference type="Proteomes" id="UP000738349">
    <property type="component" value="Unassembled WGS sequence"/>
</dbReference>
<evidence type="ECO:0000313" key="2">
    <source>
        <dbReference type="EMBL" id="KAH7146049.1"/>
    </source>
</evidence>
<proteinExistence type="predicted"/>